<accession>A0A010R9Q0</accession>
<feature type="compositionally biased region" description="Polar residues" evidence="1">
    <location>
        <begin position="346"/>
        <end position="363"/>
    </location>
</feature>
<dbReference type="Proteomes" id="UP000020467">
    <property type="component" value="Unassembled WGS sequence"/>
</dbReference>
<dbReference type="KEGG" id="cfj:CFIO01_04418"/>
<dbReference type="HOGENOM" id="CLU_631637_0_0_1"/>
<proteinExistence type="predicted"/>
<protein>
    <submittedName>
        <fullName evidence="2">Uncharacterized protein</fullName>
    </submittedName>
</protein>
<evidence type="ECO:0000313" key="2">
    <source>
        <dbReference type="EMBL" id="EXF85410.1"/>
    </source>
</evidence>
<gene>
    <name evidence="2" type="ORF">CFIO01_04418</name>
</gene>
<feature type="compositionally biased region" description="Polar residues" evidence="1">
    <location>
        <begin position="254"/>
        <end position="266"/>
    </location>
</feature>
<reference evidence="2 3" key="1">
    <citation type="submission" date="2014-02" db="EMBL/GenBank/DDBJ databases">
        <title>The genome sequence of Colletotrichum fioriniae PJ7.</title>
        <authorList>
            <person name="Baroncelli R."/>
            <person name="Thon M.R."/>
        </authorList>
    </citation>
    <scope>NUCLEOTIDE SEQUENCE [LARGE SCALE GENOMIC DNA]</scope>
    <source>
        <strain evidence="2 3">PJ7</strain>
    </source>
</reference>
<organism evidence="2 3">
    <name type="scientific">Colletotrichum fioriniae PJ7</name>
    <dbReference type="NCBI Taxonomy" id="1445577"/>
    <lineage>
        <taxon>Eukaryota</taxon>
        <taxon>Fungi</taxon>
        <taxon>Dikarya</taxon>
        <taxon>Ascomycota</taxon>
        <taxon>Pezizomycotina</taxon>
        <taxon>Sordariomycetes</taxon>
        <taxon>Hypocreomycetidae</taxon>
        <taxon>Glomerellales</taxon>
        <taxon>Glomerellaceae</taxon>
        <taxon>Colletotrichum</taxon>
        <taxon>Colletotrichum acutatum species complex</taxon>
    </lineage>
</organism>
<feature type="region of interest" description="Disordered" evidence="1">
    <location>
        <begin position="218"/>
        <end position="277"/>
    </location>
</feature>
<evidence type="ECO:0000256" key="1">
    <source>
        <dbReference type="SAM" id="MobiDB-lite"/>
    </source>
</evidence>
<keyword evidence="3" id="KW-1185">Reference proteome</keyword>
<feature type="region of interest" description="Disordered" evidence="1">
    <location>
        <begin position="315"/>
        <end position="434"/>
    </location>
</feature>
<dbReference type="AlphaFoldDB" id="A0A010R9Q0"/>
<sequence length="434" mass="47313">MPLPVFGSGAEVVLLTKKVVQALRLFLKNCRNAVTQIDSVKQKLKRVQSVIKHFNECVIEGLLRPDLWKEITEVSNECEQRFESISLALTGYKVDMGSAARFKWASSWKSKMEEQMLELDSYVSHFKDLHSIADRARDWEKVARQEEMPPTMKPANKIETKVIGPTSSTSLPQVTAISTIPYPCSAPKRGSNARQQTSFQPSSPQVVAAANSETRTPAGLPTYNVFNPSSAVSPRVGPRKPTTGAVPRKFPAPSRTQQKQNPTVPTYNPLPVSSRPNPLTTQVPYQHYKPIPTWSEYVDAKYGVGTNGIDLEKYPSVDKPLSTGSLPPRAPPRPSAYNGPAAMNASRATQLGQQTSHPLQTASGPAPKRPTGPGYPPIPPNISQQTAIVPPATGPAPSRYPHIPPTVHKKTAIVPPATGPAPSRYPHIPPTIYP</sequence>
<dbReference type="EMBL" id="JARH01000104">
    <property type="protein sequence ID" value="EXF85410.1"/>
    <property type="molecule type" value="Genomic_DNA"/>
</dbReference>
<evidence type="ECO:0000313" key="3">
    <source>
        <dbReference type="Proteomes" id="UP000020467"/>
    </source>
</evidence>
<feature type="compositionally biased region" description="Pro residues" evidence="1">
    <location>
        <begin position="367"/>
        <end position="380"/>
    </location>
</feature>
<comment type="caution">
    <text evidence="2">The sequence shown here is derived from an EMBL/GenBank/DDBJ whole genome shotgun (WGS) entry which is preliminary data.</text>
</comment>
<name>A0A010R9Q0_9PEZI</name>